<accession>A0A0D7AU46</accession>
<dbReference type="AlphaFoldDB" id="A0A0D7AU46"/>
<dbReference type="EMBL" id="KN881236">
    <property type="protein sequence ID" value="KIY60811.1"/>
    <property type="molecule type" value="Genomic_DNA"/>
</dbReference>
<evidence type="ECO:0000313" key="3">
    <source>
        <dbReference type="EMBL" id="KIY60811.1"/>
    </source>
</evidence>
<feature type="non-terminal residue" evidence="3">
    <location>
        <position position="141"/>
    </location>
</feature>
<proteinExistence type="predicted"/>
<evidence type="ECO:0000256" key="2">
    <source>
        <dbReference type="SAM" id="MobiDB-lite"/>
    </source>
</evidence>
<dbReference type="OrthoDB" id="3254696at2759"/>
<reference evidence="3 4" key="1">
    <citation type="journal article" date="2015" name="Fungal Genet. Biol.">
        <title>Evolution of novel wood decay mechanisms in Agaricales revealed by the genome sequences of Fistulina hepatica and Cylindrobasidium torrendii.</title>
        <authorList>
            <person name="Floudas D."/>
            <person name="Held B.W."/>
            <person name="Riley R."/>
            <person name="Nagy L.G."/>
            <person name="Koehler G."/>
            <person name="Ransdell A.S."/>
            <person name="Younus H."/>
            <person name="Chow J."/>
            <person name="Chiniquy J."/>
            <person name="Lipzen A."/>
            <person name="Tritt A."/>
            <person name="Sun H."/>
            <person name="Haridas S."/>
            <person name="LaButti K."/>
            <person name="Ohm R.A."/>
            <person name="Kues U."/>
            <person name="Blanchette R.A."/>
            <person name="Grigoriev I.V."/>
            <person name="Minto R.E."/>
            <person name="Hibbett D.S."/>
        </authorList>
    </citation>
    <scope>NUCLEOTIDE SEQUENCE [LARGE SCALE GENOMIC DNA]</scope>
    <source>
        <strain evidence="3 4">FP15055 ss-10</strain>
    </source>
</reference>
<dbReference type="GO" id="GO:0003677">
    <property type="term" value="F:DNA binding"/>
    <property type="evidence" value="ECO:0007669"/>
    <property type="project" value="UniProtKB-KW"/>
</dbReference>
<protein>
    <submittedName>
        <fullName evidence="3">Uncharacterized protein</fullName>
    </submittedName>
</protein>
<gene>
    <name evidence="3" type="ORF">CYLTODRAFT_314444</name>
</gene>
<feature type="non-terminal residue" evidence="3">
    <location>
        <position position="1"/>
    </location>
</feature>
<keyword evidence="4" id="KW-1185">Reference proteome</keyword>
<dbReference type="Proteomes" id="UP000054007">
    <property type="component" value="Unassembled WGS sequence"/>
</dbReference>
<dbReference type="Gene3D" id="1.10.150.130">
    <property type="match status" value="1"/>
</dbReference>
<sequence>WAASSQKSHRTALKNFNAWSDSNNIAIDARSPTSDTTPRRYAASSCAKPDSASLPQKFASIKTFHLTNGFDRNVSTRLRAILDGVKKEVPTDSFRDKRLPTTLGRMESLAQGLDPASGPDACISMTGFWGQLRLGELLPDF</sequence>
<dbReference type="InterPro" id="IPR010998">
    <property type="entry name" value="Integrase_recombinase_N"/>
</dbReference>
<evidence type="ECO:0000313" key="4">
    <source>
        <dbReference type="Proteomes" id="UP000054007"/>
    </source>
</evidence>
<name>A0A0D7AU46_9AGAR</name>
<organism evidence="3 4">
    <name type="scientific">Cylindrobasidium torrendii FP15055 ss-10</name>
    <dbReference type="NCBI Taxonomy" id="1314674"/>
    <lineage>
        <taxon>Eukaryota</taxon>
        <taxon>Fungi</taxon>
        <taxon>Dikarya</taxon>
        <taxon>Basidiomycota</taxon>
        <taxon>Agaricomycotina</taxon>
        <taxon>Agaricomycetes</taxon>
        <taxon>Agaricomycetidae</taxon>
        <taxon>Agaricales</taxon>
        <taxon>Marasmiineae</taxon>
        <taxon>Physalacriaceae</taxon>
        <taxon>Cylindrobasidium</taxon>
    </lineage>
</organism>
<feature type="compositionally biased region" description="Polar residues" evidence="2">
    <location>
        <begin position="27"/>
        <end position="36"/>
    </location>
</feature>
<feature type="region of interest" description="Disordered" evidence="2">
    <location>
        <begin position="27"/>
        <end position="48"/>
    </location>
</feature>
<keyword evidence="1" id="KW-0238">DNA-binding</keyword>
<evidence type="ECO:0000256" key="1">
    <source>
        <dbReference type="ARBA" id="ARBA00023125"/>
    </source>
</evidence>
<dbReference type="STRING" id="1314674.A0A0D7AU46"/>